<evidence type="ECO:0000256" key="8">
    <source>
        <dbReference type="ARBA" id="ARBA00023170"/>
    </source>
</evidence>
<protein>
    <submittedName>
        <fullName evidence="15">Vitamin B12 transporter</fullName>
    </submittedName>
</protein>
<keyword evidence="5 12" id="KW-0732">Signal</keyword>
<dbReference type="OrthoDB" id="9760333at2"/>
<dbReference type="Proteomes" id="UP000238801">
    <property type="component" value="Unassembled WGS sequence"/>
</dbReference>
<dbReference type="GO" id="GO:0044718">
    <property type="term" value="P:siderophore transmembrane transport"/>
    <property type="evidence" value="ECO:0007669"/>
    <property type="project" value="TreeGrafter"/>
</dbReference>
<evidence type="ECO:0000256" key="9">
    <source>
        <dbReference type="ARBA" id="ARBA00023237"/>
    </source>
</evidence>
<evidence type="ECO:0000256" key="6">
    <source>
        <dbReference type="ARBA" id="ARBA00023077"/>
    </source>
</evidence>
<name>A0A2T0WZ88_9RHOB</name>
<keyword evidence="6 11" id="KW-0798">TonB box</keyword>
<feature type="domain" description="TonB-dependent receptor-like beta-barrel" evidence="13">
    <location>
        <begin position="182"/>
        <end position="586"/>
    </location>
</feature>
<evidence type="ECO:0000256" key="3">
    <source>
        <dbReference type="ARBA" id="ARBA00022452"/>
    </source>
</evidence>
<dbReference type="GO" id="GO:0009279">
    <property type="term" value="C:cell outer membrane"/>
    <property type="evidence" value="ECO:0007669"/>
    <property type="project" value="UniProtKB-SubCell"/>
</dbReference>
<evidence type="ECO:0000256" key="7">
    <source>
        <dbReference type="ARBA" id="ARBA00023136"/>
    </source>
</evidence>
<evidence type="ECO:0000256" key="2">
    <source>
        <dbReference type="ARBA" id="ARBA00022448"/>
    </source>
</evidence>
<reference evidence="15 16" key="1">
    <citation type="submission" date="2018-03" db="EMBL/GenBank/DDBJ databases">
        <title>Genomic Encyclopedia of Archaeal and Bacterial Type Strains, Phase II (KMG-II): from individual species to whole genera.</title>
        <authorList>
            <person name="Goeker M."/>
        </authorList>
    </citation>
    <scope>NUCLEOTIDE SEQUENCE [LARGE SCALE GENOMIC DNA]</scope>
    <source>
        <strain evidence="15 16">DSM 29318</strain>
    </source>
</reference>
<dbReference type="AlphaFoldDB" id="A0A2T0WZ88"/>
<evidence type="ECO:0000313" key="16">
    <source>
        <dbReference type="Proteomes" id="UP000238801"/>
    </source>
</evidence>
<gene>
    <name evidence="15" type="ORF">BCF33_2715</name>
</gene>
<keyword evidence="4 10" id="KW-0812">Transmembrane</keyword>
<organism evidence="15 16">
    <name type="scientific">Hasllibacter halocynthiae</name>
    <dbReference type="NCBI Taxonomy" id="595589"/>
    <lineage>
        <taxon>Bacteria</taxon>
        <taxon>Pseudomonadati</taxon>
        <taxon>Pseudomonadota</taxon>
        <taxon>Alphaproteobacteria</taxon>
        <taxon>Rhodobacterales</taxon>
        <taxon>Roseobacteraceae</taxon>
        <taxon>Hasllibacter</taxon>
    </lineage>
</organism>
<feature type="signal peptide" evidence="12">
    <location>
        <begin position="1"/>
        <end position="22"/>
    </location>
</feature>
<evidence type="ECO:0000256" key="5">
    <source>
        <dbReference type="ARBA" id="ARBA00022729"/>
    </source>
</evidence>
<evidence type="ECO:0000259" key="13">
    <source>
        <dbReference type="Pfam" id="PF00593"/>
    </source>
</evidence>
<feature type="domain" description="TonB-dependent receptor plug" evidence="14">
    <location>
        <begin position="48"/>
        <end position="150"/>
    </location>
</feature>
<dbReference type="PANTHER" id="PTHR30069:SF29">
    <property type="entry name" value="HEMOGLOBIN AND HEMOGLOBIN-HAPTOGLOBIN-BINDING PROTEIN 1-RELATED"/>
    <property type="match status" value="1"/>
</dbReference>
<sequence>MTRPTLRGAAPLLILLAAPAAAQQEPFDLGELVLSATALPEAEGRLGTTVDVLTEEALERAPLSLADALTALPGVSASRNGGLGASTTLRIRGLGPSYVGVRIDGIDVTDPSATQTGFDFGGLTAAGIGRVEVIRGTQSALYGSEAVAGVVDITTDVGTGPGYSAGTRVEAGSFGTRSAAVGMAYGTDRGRLAFNLSRVETDGFSARSFNDEADGFEQTFLTFSGRGEVAEGLVVGVSALLRDATVEIDRAAPSQFDPLGDAGGVNDTRQRGLRAFAELQAFGIDHAFAVSRFDSDRRDPGGFATRFEGDRTRYEYLGTYAFDAATFLSVGLDRTEEGFDTDAATGATATSSALAELRFRPAPTLDASLTVRYDDPEDFGGAVSGRAALAWQAGPDATVRAVLGTGFRAPSLFERFSAFGDPDLGVEDARSLELGVERRFARGAIEATAFRTRIEDLIGFDGAATSCGSGFGCYVQTEGTTETRGVEVAGRYELGRATLFGAYTYTDAETEGERLALVPRHDLLLGVEGDLTGRLAGTLDLRHVADVEPSAFAPEGNLVGDHTVVGAGLSYGFAAGTEAYLRIENLLDEQYETAGGFNTSDRALYVGLRSAF</sequence>
<keyword evidence="3 10" id="KW-1134">Transmembrane beta strand</keyword>
<keyword evidence="9 10" id="KW-0998">Cell outer membrane</keyword>
<dbReference type="Pfam" id="PF00593">
    <property type="entry name" value="TonB_dep_Rec_b-barrel"/>
    <property type="match status" value="1"/>
</dbReference>
<keyword evidence="8" id="KW-0675">Receptor</keyword>
<feature type="chain" id="PRO_5015451267" evidence="12">
    <location>
        <begin position="23"/>
        <end position="612"/>
    </location>
</feature>
<dbReference type="PANTHER" id="PTHR30069">
    <property type="entry name" value="TONB-DEPENDENT OUTER MEMBRANE RECEPTOR"/>
    <property type="match status" value="1"/>
</dbReference>
<dbReference type="RefSeq" id="WP_158259431.1">
    <property type="nucleotide sequence ID" value="NZ_PVTT01000003.1"/>
</dbReference>
<comment type="subcellular location">
    <subcellularLocation>
        <location evidence="1 10">Cell outer membrane</location>
        <topology evidence="1 10">Multi-pass membrane protein</topology>
    </subcellularLocation>
</comment>
<dbReference type="InterPro" id="IPR037066">
    <property type="entry name" value="Plug_dom_sf"/>
</dbReference>
<evidence type="ECO:0000256" key="12">
    <source>
        <dbReference type="SAM" id="SignalP"/>
    </source>
</evidence>
<evidence type="ECO:0000256" key="1">
    <source>
        <dbReference type="ARBA" id="ARBA00004571"/>
    </source>
</evidence>
<proteinExistence type="inferred from homology"/>
<comment type="caution">
    <text evidence="15">The sequence shown here is derived from an EMBL/GenBank/DDBJ whole genome shotgun (WGS) entry which is preliminary data.</text>
</comment>
<dbReference type="SUPFAM" id="SSF56935">
    <property type="entry name" value="Porins"/>
    <property type="match status" value="1"/>
</dbReference>
<dbReference type="InterPro" id="IPR036942">
    <property type="entry name" value="Beta-barrel_TonB_sf"/>
</dbReference>
<dbReference type="InterPro" id="IPR039426">
    <property type="entry name" value="TonB-dep_rcpt-like"/>
</dbReference>
<dbReference type="InterPro" id="IPR000531">
    <property type="entry name" value="Beta-barrel_TonB"/>
</dbReference>
<dbReference type="Gene3D" id="2.40.170.20">
    <property type="entry name" value="TonB-dependent receptor, beta-barrel domain"/>
    <property type="match status" value="1"/>
</dbReference>
<dbReference type="GO" id="GO:0015344">
    <property type="term" value="F:siderophore uptake transmembrane transporter activity"/>
    <property type="evidence" value="ECO:0007669"/>
    <property type="project" value="TreeGrafter"/>
</dbReference>
<dbReference type="InterPro" id="IPR012910">
    <property type="entry name" value="Plug_dom"/>
</dbReference>
<dbReference type="Gene3D" id="2.170.130.10">
    <property type="entry name" value="TonB-dependent receptor, plug domain"/>
    <property type="match status" value="1"/>
</dbReference>
<dbReference type="Pfam" id="PF07715">
    <property type="entry name" value="Plug"/>
    <property type="match status" value="1"/>
</dbReference>
<evidence type="ECO:0000256" key="11">
    <source>
        <dbReference type="RuleBase" id="RU003357"/>
    </source>
</evidence>
<keyword evidence="2 10" id="KW-0813">Transport</keyword>
<dbReference type="EMBL" id="PVTT01000003">
    <property type="protein sequence ID" value="PRY92022.1"/>
    <property type="molecule type" value="Genomic_DNA"/>
</dbReference>
<keyword evidence="16" id="KW-1185">Reference proteome</keyword>
<evidence type="ECO:0000259" key="14">
    <source>
        <dbReference type="Pfam" id="PF07715"/>
    </source>
</evidence>
<keyword evidence="7 10" id="KW-0472">Membrane</keyword>
<comment type="similarity">
    <text evidence="10 11">Belongs to the TonB-dependent receptor family.</text>
</comment>
<dbReference type="PROSITE" id="PS52016">
    <property type="entry name" value="TONB_DEPENDENT_REC_3"/>
    <property type="match status" value="1"/>
</dbReference>
<evidence type="ECO:0000256" key="10">
    <source>
        <dbReference type="PROSITE-ProRule" id="PRU01360"/>
    </source>
</evidence>
<evidence type="ECO:0000256" key="4">
    <source>
        <dbReference type="ARBA" id="ARBA00022692"/>
    </source>
</evidence>
<evidence type="ECO:0000313" key="15">
    <source>
        <dbReference type="EMBL" id="PRY92022.1"/>
    </source>
</evidence>
<accession>A0A2T0WZ88</accession>